<accession>A0AA41Z916</accession>
<feature type="transmembrane region" description="Helical" evidence="3">
    <location>
        <begin position="273"/>
        <end position="296"/>
    </location>
</feature>
<dbReference type="GO" id="GO:0043709">
    <property type="term" value="P:cell adhesion involved in single-species biofilm formation"/>
    <property type="evidence" value="ECO:0007669"/>
    <property type="project" value="TreeGrafter"/>
</dbReference>
<protein>
    <recommendedName>
        <fullName evidence="1">diguanylate cyclase</fullName>
        <ecNumber evidence="1">2.7.7.65</ecNumber>
    </recommendedName>
</protein>
<keyword evidence="4" id="KW-0732">Signal</keyword>
<reference evidence="6" key="1">
    <citation type="submission" date="2022-06" db="EMBL/GenBank/DDBJ databases">
        <title>Sphingomonas sp. nov. isolated from rhizosphere soil of tomato.</title>
        <authorList>
            <person name="Dong H."/>
            <person name="Gao R."/>
        </authorList>
    </citation>
    <scope>NUCLEOTIDE SEQUENCE</scope>
    <source>
        <strain evidence="6">MMSM24</strain>
    </source>
</reference>
<dbReference type="GO" id="GO:0005886">
    <property type="term" value="C:plasma membrane"/>
    <property type="evidence" value="ECO:0007669"/>
    <property type="project" value="TreeGrafter"/>
</dbReference>
<keyword evidence="3" id="KW-1133">Transmembrane helix</keyword>
<dbReference type="Gene3D" id="3.30.70.270">
    <property type="match status" value="1"/>
</dbReference>
<keyword evidence="3" id="KW-0812">Transmembrane</keyword>
<dbReference type="InterPro" id="IPR011623">
    <property type="entry name" value="7TMR_DISM_rcpt_extracell_dom1"/>
</dbReference>
<evidence type="ECO:0000256" key="3">
    <source>
        <dbReference type="SAM" id="Phobius"/>
    </source>
</evidence>
<feature type="domain" description="GGDEF" evidence="5">
    <location>
        <begin position="427"/>
        <end position="554"/>
    </location>
</feature>
<evidence type="ECO:0000313" key="6">
    <source>
        <dbReference type="EMBL" id="MCW6536182.1"/>
    </source>
</evidence>
<keyword evidence="7" id="KW-1185">Reference proteome</keyword>
<dbReference type="SUPFAM" id="SSF55073">
    <property type="entry name" value="Nucleotide cyclase"/>
    <property type="match status" value="1"/>
</dbReference>
<dbReference type="PANTHER" id="PTHR45138">
    <property type="entry name" value="REGULATORY COMPONENTS OF SENSORY TRANSDUCTION SYSTEM"/>
    <property type="match status" value="1"/>
</dbReference>
<dbReference type="NCBIfam" id="TIGR00254">
    <property type="entry name" value="GGDEF"/>
    <property type="match status" value="1"/>
</dbReference>
<dbReference type="InterPro" id="IPR029787">
    <property type="entry name" value="Nucleotide_cyclase"/>
</dbReference>
<dbReference type="InterPro" id="IPR043128">
    <property type="entry name" value="Rev_trsase/Diguanyl_cyclase"/>
</dbReference>
<evidence type="ECO:0000259" key="5">
    <source>
        <dbReference type="PROSITE" id="PS50887"/>
    </source>
</evidence>
<dbReference type="SMART" id="SM00267">
    <property type="entry name" value="GGDEF"/>
    <property type="match status" value="1"/>
</dbReference>
<dbReference type="EMBL" id="JANFAV010000011">
    <property type="protein sequence ID" value="MCW6536182.1"/>
    <property type="molecule type" value="Genomic_DNA"/>
</dbReference>
<sequence length="558" mass="60757">MPARSAFRIVFRALFALIATLAAVPTAAQSGLVGRDVPICIAPARPGDTAAAMLRADRRYDCTRAQTSFGAGDFWVRSAPLSTRAWAVRSGSLWQDEATLYIVYGDGVVLSQRMNGHDATRAIRLGAIFERALPAREAPVTRLMWHVRGAANLRGIVLAPHLATARESVRSDMLLGALYSAFGGLCLALLIYNLALWGALRHGFQLAYCAMVAGLMLYAFSSSGAMAWVFPGLENNDRLRINYAMLSIAAVCALAFARSFFGAHVFKGWLARASDIVAALLLVAATALVVLAPWRITLLDHIYAVSFVALIALVPFILWRAWRDRSNYLWIYTISWAAPVVLAGMRAAGNFHLLGWSFLLDNSTILSMTIEATLSSLAIAYRFRLITAERDEAREQEIAARLLADADPLTGLLNRRGFLRSAIGRDRAHLLVLADIDHFKLVNDTLGHDGGDEVLRIVARALRAAAPPDALVARLGGEEFALLIPDRGHDLAADVLARVRTERMPFDISVTVSLGTCHGPIASEDDWKTLYRHADQALFAAKAAGRDRVRHAIAPIAA</sequence>
<keyword evidence="3" id="KW-0472">Membrane</keyword>
<feature type="transmembrane region" description="Helical" evidence="3">
    <location>
        <begin position="329"/>
        <end position="345"/>
    </location>
</feature>
<organism evidence="6 7">
    <name type="scientific">Sphingomonas lycopersici</name>
    <dbReference type="NCBI Taxonomy" id="2951807"/>
    <lineage>
        <taxon>Bacteria</taxon>
        <taxon>Pseudomonadati</taxon>
        <taxon>Pseudomonadota</taxon>
        <taxon>Alphaproteobacteria</taxon>
        <taxon>Sphingomonadales</taxon>
        <taxon>Sphingomonadaceae</taxon>
        <taxon>Sphingomonas</taxon>
    </lineage>
</organism>
<dbReference type="Pfam" id="PF07695">
    <property type="entry name" value="7TMR-DISM_7TM"/>
    <property type="match status" value="1"/>
</dbReference>
<gene>
    <name evidence="6" type="ORF">NEE01_15485</name>
</gene>
<dbReference type="GO" id="GO:0052621">
    <property type="term" value="F:diguanylate cyclase activity"/>
    <property type="evidence" value="ECO:0007669"/>
    <property type="project" value="UniProtKB-EC"/>
</dbReference>
<evidence type="ECO:0000256" key="1">
    <source>
        <dbReference type="ARBA" id="ARBA00012528"/>
    </source>
</evidence>
<dbReference type="AlphaFoldDB" id="A0AA41Z916"/>
<feature type="chain" id="PRO_5041384323" description="diguanylate cyclase" evidence="4">
    <location>
        <begin position="29"/>
        <end position="558"/>
    </location>
</feature>
<dbReference type="CDD" id="cd01949">
    <property type="entry name" value="GGDEF"/>
    <property type="match status" value="1"/>
</dbReference>
<dbReference type="PROSITE" id="PS50887">
    <property type="entry name" value="GGDEF"/>
    <property type="match status" value="1"/>
</dbReference>
<feature type="transmembrane region" description="Helical" evidence="3">
    <location>
        <begin position="302"/>
        <end position="322"/>
    </location>
</feature>
<dbReference type="InterPro" id="IPR000160">
    <property type="entry name" value="GGDEF_dom"/>
</dbReference>
<evidence type="ECO:0000256" key="2">
    <source>
        <dbReference type="ARBA" id="ARBA00034247"/>
    </source>
</evidence>
<dbReference type="Pfam" id="PF00990">
    <property type="entry name" value="GGDEF"/>
    <property type="match status" value="1"/>
</dbReference>
<dbReference type="PANTHER" id="PTHR45138:SF9">
    <property type="entry name" value="DIGUANYLATE CYCLASE DGCM-RELATED"/>
    <property type="match status" value="1"/>
</dbReference>
<dbReference type="Proteomes" id="UP001165565">
    <property type="component" value="Unassembled WGS sequence"/>
</dbReference>
<comment type="catalytic activity">
    <reaction evidence="2">
        <text>2 GTP = 3',3'-c-di-GMP + 2 diphosphate</text>
        <dbReference type="Rhea" id="RHEA:24898"/>
        <dbReference type="ChEBI" id="CHEBI:33019"/>
        <dbReference type="ChEBI" id="CHEBI:37565"/>
        <dbReference type="ChEBI" id="CHEBI:58805"/>
        <dbReference type="EC" id="2.7.7.65"/>
    </reaction>
</comment>
<evidence type="ECO:0000256" key="4">
    <source>
        <dbReference type="SAM" id="SignalP"/>
    </source>
</evidence>
<feature type="signal peptide" evidence="4">
    <location>
        <begin position="1"/>
        <end position="28"/>
    </location>
</feature>
<proteinExistence type="predicted"/>
<dbReference type="InterPro" id="IPR050469">
    <property type="entry name" value="Diguanylate_Cyclase"/>
</dbReference>
<feature type="transmembrane region" description="Helical" evidence="3">
    <location>
        <begin position="365"/>
        <end position="383"/>
    </location>
</feature>
<dbReference type="RefSeq" id="WP_179512356.1">
    <property type="nucleotide sequence ID" value="NZ_JANFAV010000011.1"/>
</dbReference>
<comment type="caution">
    <text evidence="6">The sequence shown here is derived from an EMBL/GenBank/DDBJ whole genome shotgun (WGS) entry which is preliminary data.</text>
</comment>
<feature type="transmembrane region" description="Helical" evidence="3">
    <location>
        <begin position="173"/>
        <end position="194"/>
    </location>
</feature>
<dbReference type="EC" id="2.7.7.65" evidence="1"/>
<feature type="transmembrane region" description="Helical" evidence="3">
    <location>
        <begin position="241"/>
        <end position="261"/>
    </location>
</feature>
<name>A0AA41Z916_9SPHN</name>
<evidence type="ECO:0000313" key="7">
    <source>
        <dbReference type="Proteomes" id="UP001165565"/>
    </source>
</evidence>
<feature type="transmembrane region" description="Helical" evidence="3">
    <location>
        <begin position="206"/>
        <end position="229"/>
    </location>
</feature>
<dbReference type="GO" id="GO:1902201">
    <property type="term" value="P:negative regulation of bacterial-type flagellum-dependent cell motility"/>
    <property type="evidence" value="ECO:0007669"/>
    <property type="project" value="TreeGrafter"/>
</dbReference>